<dbReference type="Proteomes" id="UP000610456">
    <property type="component" value="Unassembled WGS sequence"/>
</dbReference>
<proteinExistence type="predicted"/>
<dbReference type="InterPro" id="IPR003661">
    <property type="entry name" value="HisK_dim/P_dom"/>
</dbReference>
<dbReference type="SMART" id="SM00388">
    <property type="entry name" value="HisKA"/>
    <property type="match status" value="1"/>
</dbReference>
<dbReference type="CDD" id="cd00082">
    <property type="entry name" value="HisKA"/>
    <property type="match status" value="1"/>
</dbReference>
<dbReference type="Pfam" id="PF08448">
    <property type="entry name" value="PAS_4"/>
    <property type="match status" value="2"/>
</dbReference>
<evidence type="ECO:0000259" key="9">
    <source>
        <dbReference type="PROSITE" id="PS50109"/>
    </source>
</evidence>
<dbReference type="InterPro" id="IPR052162">
    <property type="entry name" value="Sensor_kinase/Photoreceptor"/>
</dbReference>
<dbReference type="RefSeq" id="WP_189606217.1">
    <property type="nucleotide sequence ID" value="NZ_BMXB01000022.1"/>
</dbReference>
<dbReference type="Gene3D" id="3.30.565.10">
    <property type="entry name" value="Histidine kinase-like ATPase, C-terminal domain"/>
    <property type="match status" value="1"/>
</dbReference>
<feature type="coiled-coil region" evidence="8">
    <location>
        <begin position="713"/>
        <end position="740"/>
    </location>
</feature>
<dbReference type="PROSITE" id="PS50109">
    <property type="entry name" value="HIS_KIN"/>
    <property type="match status" value="1"/>
</dbReference>
<keyword evidence="5" id="KW-0418">Kinase</keyword>
<dbReference type="InterPro" id="IPR035965">
    <property type="entry name" value="PAS-like_dom_sf"/>
</dbReference>
<keyword evidence="3" id="KW-0597">Phosphoprotein</keyword>
<feature type="domain" description="PAC" evidence="11">
    <location>
        <begin position="220"/>
        <end position="274"/>
    </location>
</feature>
<dbReference type="InterPro" id="IPR005467">
    <property type="entry name" value="His_kinase_dom"/>
</dbReference>
<dbReference type="SUPFAM" id="SSF55785">
    <property type="entry name" value="PYP-like sensor domain (PAS domain)"/>
    <property type="match status" value="4"/>
</dbReference>
<keyword evidence="7" id="KW-0472">Membrane</keyword>
<dbReference type="FunFam" id="3.30.565.10:FF:000006">
    <property type="entry name" value="Sensor histidine kinase WalK"/>
    <property type="match status" value="1"/>
</dbReference>
<dbReference type="InterPro" id="IPR000014">
    <property type="entry name" value="PAS"/>
</dbReference>
<dbReference type="InterPro" id="IPR004358">
    <property type="entry name" value="Sig_transdc_His_kin-like_C"/>
</dbReference>
<feature type="domain" description="PAC" evidence="11">
    <location>
        <begin position="477"/>
        <end position="530"/>
    </location>
</feature>
<dbReference type="SMART" id="SM00387">
    <property type="entry name" value="HATPase_c"/>
    <property type="match status" value="1"/>
</dbReference>
<comment type="caution">
    <text evidence="12">The sequence shown here is derived from an EMBL/GenBank/DDBJ whole genome shotgun (WGS) entry which is preliminary data.</text>
</comment>
<feature type="domain" description="PAC" evidence="11">
    <location>
        <begin position="348"/>
        <end position="400"/>
    </location>
</feature>
<dbReference type="Gene3D" id="1.10.287.130">
    <property type="match status" value="1"/>
</dbReference>
<feature type="domain" description="Histidine kinase" evidence="9">
    <location>
        <begin position="660"/>
        <end position="882"/>
    </location>
</feature>
<evidence type="ECO:0000259" key="11">
    <source>
        <dbReference type="PROSITE" id="PS50113"/>
    </source>
</evidence>
<evidence type="ECO:0000256" key="1">
    <source>
        <dbReference type="ARBA" id="ARBA00000085"/>
    </source>
</evidence>
<dbReference type="InterPro" id="IPR000700">
    <property type="entry name" value="PAS-assoc_C"/>
</dbReference>
<protein>
    <recommendedName>
        <fullName evidence="2">histidine kinase</fullName>
        <ecNumber evidence="2">2.7.13.3</ecNumber>
    </recommendedName>
</protein>
<dbReference type="EC" id="2.7.13.3" evidence="2"/>
<evidence type="ECO:0000256" key="5">
    <source>
        <dbReference type="ARBA" id="ARBA00022777"/>
    </source>
</evidence>
<dbReference type="InterPro" id="IPR036097">
    <property type="entry name" value="HisK_dim/P_sf"/>
</dbReference>
<evidence type="ECO:0000256" key="6">
    <source>
        <dbReference type="ARBA" id="ARBA00023012"/>
    </source>
</evidence>
<feature type="domain" description="PAS" evidence="10">
    <location>
        <begin position="531"/>
        <end position="601"/>
    </location>
</feature>
<dbReference type="PRINTS" id="PR00344">
    <property type="entry name" value="BCTRLSENSOR"/>
</dbReference>
<dbReference type="InterPro" id="IPR036890">
    <property type="entry name" value="HATPase_C_sf"/>
</dbReference>
<dbReference type="Gene3D" id="3.30.450.20">
    <property type="entry name" value="PAS domain"/>
    <property type="match status" value="4"/>
</dbReference>
<dbReference type="EMBL" id="BMXB01000022">
    <property type="protein sequence ID" value="GHA50021.1"/>
    <property type="molecule type" value="Genomic_DNA"/>
</dbReference>
<keyword evidence="4" id="KW-0808">Transferase</keyword>
<reference evidence="12" key="1">
    <citation type="journal article" date="2014" name="Int. J. Syst. Evol. Microbiol.">
        <title>Complete genome sequence of Corynebacterium casei LMG S-19264T (=DSM 44701T), isolated from a smear-ripened cheese.</title>
        <authorList>
            <consortium name="US DOE Joint Genome Institute (JGI-PGF)"/>
            <person name="Walter F."/>
            <person name="Albersmeier A."/>
            <person name="Kalinowski J."/>
            <person name="Ruckert C."/>
        </authorList>
    </citation>
    <scope>NUCLEOTIDE SEQUENCE</scope>
    <source>
        <strain evidence="12">KCTC 12719</strain>
    </source>
</reference>
<keyword evidence="8" id="KW-0175">Coiled coil</keyword>
<evidence type="ECO:0000256" key="8">
    <source>
        <dbReference type="SAM" id="Coils"/>
    </source>
</evidence>
<evidence type="ECO:0000256" key="4">
    <source>
        <dbReference type="ARBA" id="ARBA00022679"/>
    </source>
</evidence>
<evidence type="ECO:0000256" key="2">
    <source>
        <dbReference type="ARBA" id="ARBA00012438"/>
    </source>
</evidence>
<dbReference type="PROSITE" id="PS50113">
    <property type="entry name" value="PAC"/>
    <property type="match status" value="3"/>
</dbReference>
<dbReference type="InterPro" id="IPR013656">
    <property type="entry name" value="PAS_4"/>
</dbReference>
<dbReference type="CDD" id="cd00130">
    <property type="entry name" value="PAS"/>
    <property type="match status" value="2"/>
</dbReference>
<dbReference type="FunFam" id="3.30.450.20:FF:000099">
    <property type="entry name" value="Sensory box sensor histidine kinase"/>
    <property type="match status" value="2"/>
</dbReference>
<dbReference type="InterPro" id="IPR001610">
    <property type="entry name" value="PAC"/>
</dbReference>
<dbReference type="InterPro" id="IPR003594">
    <property type="entry name" value="HATPase_dom"/>
</dbReference>
<dbReference type="Pfam" id="PF00512">
    <property type="entry name" value="HisKA"/>
    <property type="match status" value="1"/>
</dbReference>
<sequence>MSNPHGLSKNLHSITEEAKIFARSITDTIREPILILNKDFQIVSASESFYVRFRIESDVAEGTLVFELDDDQWDISELKKLLQKVIKEQKSFKDHQITANFRNLGCRSFLVNVNLLNTRSHDAPLVIISFKEVIIPFPELQQKEYLKKLQNILENAPAMICIVKGPQHIFEVANEHYYQLIGKQDIIGKPVREVLPEVENQGFFEILDNVYTSGKPFIGNEVQINLEVGDNKYKNSFLDFVYQPMLDDNGEVDGIFVHVIDVTEKVEVRKKVEENEFRLKNLIDTVPAIIWITTKDGYSTYLNENWYKYTGQNAREAENFGWLEAVHPEDRDEAGNQFLDASKRRKSYSYTYRLRTASGEYRWVRDRGQPKFNAAGEFEGMVGTVLEVHEEKIKEQQIQEKEHRIRNIVEEATVATAVYTGKDLKIEIANEAMIRLWGKDKAVVGKNLPQALPELENQPFFEILQEVYSTGKIYWGQEDKVDLMIDDRIQTGYFNFTYKPLRDEKGEIYGILNMALDVTENVKSKLLLKESESYFRQIADLMPDKVTNTDEEGNFLYFNQNWLQYSGLNSEELNSRFWTDLIHPEDRELFAKKWQESLNTGRNFEFEARFRNKFDKYRWHLSRAEAVREETGNIKMWIGTNTEIHKIKEEEKRKEDFLKMVSHELKTPVTSIKGYVQLLLSMVKSGQKKDFSSLPLAPSLERIDHQIIRLTRLISEMLDLSRLEENKLELQKEVFSINDLVTETVQDINYTNTQHKIEIIHDYKCSIFADKDRIGQVLINFITNAIKYSPESQEILIKIQKARNNKVSVSVKDHGIGIDRKNHKNIFKRFYRIGGKSEETYSGFGIGLYLANEIIQRHKGHIAVKSKKGKGSDFSFILSVASEK</sequence>
<name>A0A918SK50_9FLAO</name>
<dbReference type="GO" id="GO:0000155">
    <property type="term" value="F:phosphorelay sensor kinase activity"/>
    <property type="evidence" value="ECO:0007669"/>
    <property type="project" value="InterPro"/>
</dbReference>
<dbReference type="SUPFAM" id="SSF47384">
    <property type="entry name" value="Homodimeric domain of signal transducing histidine kinase"/>
    <property type="match status" value="1"/>
</dbReference>
<evidence type="ECO:0000256" key="3">
    <source>
        <dbReference type="ARBA" id="ARBA00022553"/>
    </source>
</evidence>
<evidence type="ECO:0000256" key="7">
    <source>
        <dbReference type="ARBA" id="ARBA00023136"/>
    </source>
</evidence>
<evidence type="ECO:0000313" key="13">
    <source>
        <dbReference type="Proteomes" id="UP000610456"/>
    </source>
</evidence>
<evidence type="ECO:0000313" key="12">
    <source>
        <dbReference type="EMBL" id="GHA50021.1"/>
    </source>
</evidence>
<comment type="catalytic activity">
    <reaction evidence="1">
        <text>ATP + protein L-histidine = ADP + protein N-phospho-L-histidine.</text>
        <dbReference type="EC" id="2.7.13.3"/>
    </reaction>
</comment>
<organism evidence="12 13">
    <name type="scientific">Salinimicrobium marinum</name>
    <dbReference type="NCBI Taxonomy" id="680283"/>
    <lineage>
        <taxon>Bacteria</taxon>
        <taxon>Pseudomonadati</taxon>
        <taxon>Bacteroidota</taxon>
        <taxon>Flavobacteriia</taxon>
        <taxon>Flavobacteriales</taxon>
        <taxon>Flavobacteriaceae</taxon>
        <taxon>Salinimicrobium</taxon>
    </lineage>
</organism>
<accession>A0A918SK50</accession>
<dbReference type="FunFam" id="1.10.287.130:FF:000001">
    <property type="entry name" value="Two-component sensor histidine kinase"/>
    <property type="match status" value="1"/>
</dbReference>
<evidence type="ECO:0000259" key="10">
    <source>
        <dbReference type="PROSITE" id="PS50112"/>
    </source>
</evidence>
<dbReference type="Pfam" id="PF02518">
    <property type="entry name" value="HATPase_c"/>
    <property type="match status" value="1"/>
</dbReference>
<reference evidence="12" key="2">
    <citation type="submission" date="2020-09" db="EMBL/GenBank/DDBJ databases">
        <authorList>
            <person name="Sun Q."/>
            <person name="Kim S."/>
        </authorList>
    </citation>
    <scope>NUCLEOTIDE SEQUENCE</scope>
    <source>
        <strain evidence="12">KCTC 12719</strain>
    </source>
</reference>
<gene>
    <name evidence="12" type="ORF">GCM10007103_33530</name>
</gene>
<dbReference type="PANTHER" id="PTHR43304:SF1">
    <property type="entry name" value="PAC DOMAIN-CONTAINING PROTEIN"/>
    <property type="match status" value="1"/>
</dbReference>
<dbReference type="PANTHER" id="PTHR43304">
    <property type="entry name" value="PHYTOCHROME-LIKE PROTEIN CPH1"/>
    <property type="match status" value="1"/>
</dbReference>
<dbReference type="AlphaFoldDB" id="A0A918SK50"/>
<dbReference type="Pfam" id="PF08447">
    <property type="entry name" value="PAS_3"/>
    <property type="match status" value="2"/>
</dbReference>
<dbReference type="PROSITE" id="PS50112">
    <property type="entry name" value="PAS"/>
    <property type="match status" value="2"/>
</dbReference>
<dbReference type="SMART" id="SM00086">
    <property type="entry name" value="PAC"/>
    <property type="match status" value="4"/>
</dbReference>
<feature type="domain" description="PAS" evidence="10">
    <location>
        <begin position="275"/>
        <end position="345"/>
    </location>
</feature>
<keyword evidence="6" id="KW-0902">Two-component regulatory system</keyword>
<keyword evidence="13" id="KW-1185">Reference proteome</keyword>
<dbReference type="NCBIfam" id="TIGR00229">
    <property type="entry name" value="sensory_box"/>
    <property type="match status" value="3"/>
</dbReference>
<dbReference type="InterPro" id="IPR013655">
    <property type="entry name" value="PAS_fold_3"/>
</dbReference>
<dbReference type="SMART" id="SM00091">
    <property type="entry name" value="PAS"/>
    <property type="match status" value="5"/>
</dbReference>
<dbReference type="SUPFAM" id="SSF55874">
    <property type="entry name" value="ATPase domain of HSP90 chaperone/DNA topoisomerase II/histidine kinase"/>
    <property type="match status" value="1"/>
</dbReference>